<comment type="similarity">
    <text evidence="3">Belongs to the glycosyl hydrolase 5 (cellulase A) family.</text>
</comment>
<dbReference type="PROSITE" id="PS51318">
    <property type="entry name" value="TAT"/>
    <property type="match status" value="1"/>
</dbReference>
<feature type="domain" description="Glycoside hydrolase family 5" evidence="4">
    <location>
        <begin position="99"/>
        <end position="318"/>
    </location>
</feature>
<evidence type="ECO:0000259" key="4">
    <source>
        <dbReference type="Pfam" id="PF00150"/>
    </source>
</evidence>
<keyword evidence="1 3" id="KW-0378">Hydrolase</keyword>
<evidence type="ECO:0000256" key="2">
    <source>
        <dbReference type="ARBA" id="ARBA00023295"/>
    </source>
</evidence>
<protein>
    <recommendedName>
        <fullName evidence="4">Glycoside hydrolase family 5 domain-containing protein</fullName>
    </recommendedName>
</protein>
<accession>A0A0G1ESL2</accession>
<dbReference type="GO" id="GO:0000272">
    <property type="term" value="P:polysaccharide catabolic process"/>
    <property type="evidence" value="ECO:0007669"/>
    <property type="project" value="InterPro"/>
</dbReference>
<dbReference type="STRING" id="1618436.UV59_C0003G0056"/>
<dbReference type="EMBL" id="LCFB01000003">
    <property type="protein sequence ID" value="KKS86061.1"/>
    <property type="molecule type" value="Genomic_DNA"/>
</dbReference>
<reference evidence="5 6" key="1">
    <citation type="journal article" date="2015" name="Nature">
        <title>rRNA introns, odd ribosomes, and small enigmatic genomes across a large radiation of phyla.</title>
        <authorList>
            <person name="Brown C.T."/>
            <person name="Hug L.A."/>
            <person name="Thomas B.C."/>
            <person name="Sharon I."/>
            <person name="Castelle C.J."/>
            <person name="Singh A."/>
            <person name="Wilkins M.J."/>
            <person name="Williams K.H."/>
            <person name="Banfield J.F."/>
        </authorList>
    </citation>
    <scope>NUCLEOTIDE SEQUENCE [LARGE SCALE GENOMIC DNA]</scope>
</reference>
<dbReference type="AlphaFoldDB" id="A0A0G1ESL2"/>
<name>A0A0G1ESL2_9BACT</name>
<dbReference type="SUPFAM" id="SSF51445">
    <property type="entry name" value="(Trans)glycosidases"/>
    <property type="match status" value="1"/>
</dbReference>
<dbReference type="InterPro" id="IPR001547">
    <property type="entry name" value="Glyco_hydro_5"/>
</dbReference>
<gene>
    <name evidence="5" type="ORF">UV59_C0003G0056</name>
</gene>
<organism evidence="5 6">
    <name type="scientific">Candidatus Gottesmanbacteria bacterium GW2011_GWA1_43_11</name>
    <dbReference type="NCBI Taxonomy" id="1618436"/>
    <lineage>
        <taxon>Bacteria</taxon>
        <taxon>Candidatus Gottesmaniibacteriota</taxon>
    </lineage>
</organism>
<keyword evidence="2 3" id="KW-0326">Glycosidase</keyword>
<dbReference type="GO" id="GO:0004553">
    <property type="term" value="F:hydrolase activity, hydrolyzing O-glycosyl compounds"/>
    <property type="evidence" value="ECO:0007669"/>
    <property type="project" value="InterPro"/>
</dbReference>
<proteinExistence type="inferred from homology"/>
<evidence type="ECO:0000256" key="3">
    <source>
        <dbReference type="RuleBase" id="RU361153"/>
    </source>
</evidence>
<sequence>MTKGRLRTDRSEKVKMTEQKLSRRDFLRLSGRAGAGLVAYGVNIPFQQITPDLGQTPVVRTPEPMATPEYEQLPMEFGFNTHLHAEPGLNQNLDLEQFKRSVDFLVQNNMQWIRFDIREDQVINMSGTTHMNWKERSLETYAEALDYAKSRGLKTIVPIAVPGGITQGLTHEEYIIFAGNFYGELAQQMQGKIDIWQIFNEPDVHNYRNYGEEFREMPEEYLQNFAEVVAVASNAIHAVDPNTQTTVNMSWWFASGRDLQNEGRRLFGVVADSIDVITLDFYPDVNLEAIIQMPQIISDFSAEFHKPVIVGELGLPTSRFSEEDQGKYMGLAIGMLRSAPTQPQAVLLYELVDQQAISGNEGSFGFLDAAGTPKASWEMIQPWIDPPEVENGEPTPTAVG</sequence>
<dbReference type="InterPro" id="IPR017853">
    <property type="entry name" value="GH"/>
</dbReference>
<dbReference type="Pfam" id="PF00150">
    <property type="entry name" value="Cellulase"/>
    <property type="match status" value="1"/>
</dbReference>
<evidence type="ECO:0000313" key="5">
    <source>
        <dbReference type="EMBL" id="KKS86061.1"/>
    </source>
</evidence>
<dbReference type="Proteomes" id="UP000034543">
    <property type="component" value="Unassembled WGS sequence"/>
</dbReference>
<dbReference type="InterPro" id="IPR006311">
    <property type="entry name" value="TAT_signal"/>
</dbReference>
<dbReference type="Gene3D" id="3.20.20.80">
    <property type="entry name" value="Glycosidases"/>
    <property type="match status" value="1"/>
</dbReference>
<evidence type="ECO:0000313" key="6">
    <source>
        <dbReference type="Proteomes" id="UP000034543"/>
    </source>
</evidence>
<comment type="caution">
    <text evidence="5">The sequence shown here is derived from an EMBL/GenBank/DDBJ whole genome shotgun (WGS) entry which is preliminary data.</text>
</comment>
<evidence type="ECO:0000256" key="1">
    <source>
        <dbReference type="ARBA" id="ARBA00022801"/>
    </source>
</evidence>